<dbReference type="Gene3D" id="3.40.50.300">
    <property type="entry name" value="P-loop containing nucleotide triphosphate hydrolases"/>
    <property type="match status" value="2"/>
</dbReference>
<feature type="domain" description="Helicase ATP-binding" evidence="20">
    <location>
        <begin position="24"/>
        <end position="202"/>
    </location>
</feature>
<dbReference type="GO" id="GO:0030422">
    <property type="term" value="P:siRNA processing"/>
    <property type="evidence" value="ECO:0007669"/>
    <property type="project" value="InterPro"/>
</dbReference>
<name>A0A195ESA7_9HYME</name>
<accession>A0A195ESA7</accession>
<dbReference type="InterPro" id="IPR014720">
    <property type="entry name" value="dsRBD_dom"/>
</dbReference>
<dbReference type="GO" id="GO:0004530">
    <property type="term" value="F:deoxyribonuclease I activity"/>
    <property type="evidence" value="ECO:0007669"/>
    <property type="project" value="TreeGrafter"/>
</dbReference>
<comment type="cofactor">
    <cofactor evidence="1">
        <name>Mn(2+)</name>
        <dbReference type="ChEBI" id="CHEBI:29035"/>
    </cofactor>
</comment>
<feature type="domain" description="Dicer dsRNA-binding fold" evidence="22">
    <location>
        <begin position="571"/>
        <end position="664"/>
    </location>
</feature>
<dbReference type="PANTHER" id="PTHR14950">
    <property type="entry name" value="DICER-RELATED"/>
    <property type="match status" value="1"/>
</dbReference>
<keyword evidence="24" id="KW-1185">Reference proteome</keyword>
<evidence type="ECO:0000256" key="11">
    <source>
        <dbReference type="ARBA" id="ARBA00022842"/>
    </source>
</evidence>
<dbReference type="GO" id="GO:0004525">
    <property type="term" value="F:ribonuclease III activity"/>
    <property type="evidence" value="ECO:0007669"/>
    <property type="project" value="InterPro"/>
</dbReference>
<dbReference type="InterPro" id="IPR038248">
    <property type="entry name" value="Dicer_dimer_sf"/>
</dbReference>
<dbReference type="CDD" id="cd15903">
    <property type="entry name" value="Dicer_PBD"/>
    <property type="match status" value="1"/>
</dbReference>
<evidence type="ECO:0000259" key="22">
    <source>
        <dbReference type="PROSITE" id="PS51327"/>
    </source>
</evidence>
<evidence type="ECO:0000256" key="13">
    <source>
        <dbReference type="ARBA" id="ARBA00023158"/>
    </source>
</evidence>
<dbReference type="PROSITE" id="PS51194">
    <property type="entry name" value="HELICASE_CTER"/>
    <property type="match status" value="1"/>
</dbReference>
<dbReference type="PROSITE" id="PS51327">
    <property type="entry name" value="DICER_DSRBF"/>
    <property type="match status" value="1"/>
</dbReference>
<keyword evidence="10" id="KW-0067">ATP-binding</keyword>
<dbReference type="FunFam" id="3.40.50.300:FF:000628">
    <property type="entry name" value="Endoribonuclease Dicer"/>
    <property type="match status" value="1"/>
</dbReference>
<dbReference type="SUPFAM" id="SSF69065">
    <property type="entry name" value="RNase III domain-like"/>
    <property type="match status" value="2"/>
</dbReference>
<feature type="domain" description="DRBM" evidence="17">
    <location>
        <begin position="1586"/>
        <end position="1621"/>
    </location>
</feature>
<dbReference type="GO" id="GO:0070578">
    <property type="term" value="C:RISC-loading complex"/>
    <property type="evidence" value="ECO:0007669"/>
    <property type="project" value="TreeGrafter"/>
</dbReference>
<evidence type="ECO:0000259" key="21">
    <source>
        <dbReference type="PROSITE" id="PS51194"/>
    </source>
</evidence>
<dbReference type="CDD" id="cd18034">
    <property type="entry name" value="DEXHc_dicer"/>
    <property type="match status" value="1"/>
</dbReference>
<dbReference type="SMART" id="SM00949">
    <property type="entry name" value="PAZ"/>
    <property type="match status" value="1"/>
</dbReference>
<dbReference type="InterPro" id="IPR044441">
    <property type="entry name" value="DICER_DSRM"/>
</dbReference>
<dbReference type="Gene3D" id="1.10.1520.10">
    <property type="entry name" value="Ribonuclease III domain"/>
    <property type="match status" value="2"/>
</dbReference>
<keyword evidence="8" id="KW-0378">Hydrolase</keyword>
<dbReference type="CDD" id="cd00593">
    <property type="entry name" value="RIBOc"/>
    <property type="match status" value="2"/>
</dbReference>
<evidence type="ECO:0000256" key="12">
    <source>
        <dbReference type="ARBA" id="ARBA00022884"/>
    </source>
</evidence>
<dbReference type="InterPro" id="IPR014001">
    <property type="entry name" value="Helicase_ATP-bd"/>
</dbReference>
<dbReference type="InterPro" id="IPR003100">
    <property type="entry name" value="PAZ_dom"/>
</dbReference>
<dbReference type="SMART" id="SM00487">
    <property type="entry name" value="DEXDc"/>
    <property type="match status" value="1"/>
</dbReference>
<dbReference type="PROSITE" id="PS51192">
    <property type="entry name" value="HELICASE_ATP_BIND_1"/>
    <property type="match status" value="1"/>
</dbReference>
<evidence type="ECO:0000313" key="24">
    <source>
        <dbReference type="Proteomes" id="UP000078541"/>
    </source>
</evidence>
<dbReference type="PROSITE" id="PS50821">
    <property type="entry name" value="PAZ"/>
    <property type="match status" value="1"/>
</dbReference>
<dbReference type="InterPro" id="IPR005034">
    <property type="entry name" value="Dicer_dimerisation"/>
</dbReference>
<keyword evidence="12 16" id="KW-0694">RNA-binding</keyword>
<evidence type="ECO:0000313" key="23">
    <source>
        <dbReference type="EMBL" id="KYN30787.1"/>
    </source>
</evidence>
<evidence type="ECO:0000256" key="6">
    <source>
        <dbReference type="ARBA" id="ARBA00022741"/>
    </source>
</evidence>
<evidence type="ECO:0000259" key="18">
    <source>
        <dbReference type="PROSITE" id="PS50142"/>
    </source>
</evidence>
<dbReference type="GO" id="GO:0005737">
    <property type="term" value="C:cytoplasm"/>
    <property type="evidence" value="ECO:0007669"/>
    <property type="project" value="TreeGrafter"/>
</dbReference>
<gene>
    <name evidence="23" type="ORF">ALC56_14598</name>
</gene>
<keyword evidence="6" id="KW-0547">Nucleotide-binding</keyword>
<keyword evidence="9" id="KW-0347">Helicase</keyword>
<dbReference type="STRING" id="34720.A0A195ESA7"/>
<reference evidence="23 24" key="1">
    <citation type="submission" date="2016-03" db="EMBL/GenBank/DDBJ databases">
        <title>Trachymyrmex septentrionalis WGS genome.</title>
        <authorList>
            <person name="Nygaard S."/>
            <person name="Hu H."/>
            <person name="Boomsma J."/>
            <person name="Zhang G."/>
        </authorList>
    </citation>
    <scope>NUCLEOTIDE SEQUENCE [LARGE SCALE GENOMIC DNA]</scope>
    <source>
        <strain evidence="23">Tsep2-gDNA-1</strain>
        <tissue evidence="23">Whole body</tissue>
    </source>
</reference>
<evidence type="ECO:0000256" key="16">
    <source>
        <dbReference type="PROSITE-ProRule" id="PRU00657"/>
    </source>
</evidence>
<keyword evidence="3" id="KW-0540">Nuclease</keyword>
<comment type="similarity">
    <text evidence="15 16">Belongs to the helicase family. Dicer subfamily.</text>
</comment>
<dbReference type="PROSITE" id="PS00517">
    <property type="entry name" value="RNASE_3_1"/>
    <property type="match status" value="1"/>
</dbReference>
<feature type="domain" description="RNase III" evidence="18">
    <location>
        <begin position="1368"/>
        <end position="1527"/>
    </location>
</feature>
<dbReference type="InterPro" id="IPR048512">
    <property type="entry name" value="Dicer_platform"/>
</dbReference>
<keyword evidence="7" id="KW-0255">Endonuclease</keyword>
<evidence type="ECO:0000259" key="20">
    <source>
        <dbReference type="PROSITE" id="PS51192"/>
    </source>
</evidence>
<dbReference type="Pfam" id="PF04851">
    <property type="entry name" value="ResIII"/>
    <property type="match status" value="1"/>
</dbReference>
<feature type="domain" description="RNase III" evidence="18">
    <location>
        <begin position="1146"/>
        <end position="1324"/>
    </location>
</feature>
<dbReference type="GO" id="GO:0006309">
    <property type="term" value="P:apoptotic DNA fragmentation"/>
    <property type="evidence" value="ECO:0007669"/>
    <property type="project" value="TreeGrafter"/>
</dbReference>
<dbReference type="InterPro" id="IPR006935">
    <property type="entry name" value="Helicase/UvrB_N"/>
</dbReference>
<dbReference type="InterPro" id="IPR048513">
    <property type="entry name" value="Dicer_PBD"/>
</dbReference>
<dbReference type="Gene3D" id="2.170.260.10">
    <property type="entry name" value="paz domain"/>
    <property type="match status" value="1"/>
</dbReference>
<dbReference type="Gene3D" id="3.30.160.380">
    <property type="entry name" value="Dicer dimerisation domain"/>
    <property type="match status" value="1"/>
</dbReference>
<dbReference type="Pfam" id="PF20932">
    <property type="entry name" value="Dicer_dsRBD"/>
    <property type="match status" value="1"/>
</dbReference>
<evidence type="ECO:0000256" key="15">
    <source>
        <dbReference type="ARBA" id="ARBA00035116"/>
    </source>
</evidence>
<dbReference type="PANTHER" id="PTHR14950:SF36">
    <property type="entry name" value="ENDORIBONUCLEASE DCR-2"/>
    <property type="match status" value="1"/>
</dbReference>
<dbReference type="HAMAP" id="MF_00104">
    <property type="entry name" value="RNase_III"/>
    <property type="match status" value="1"/>
</dbReference>
<dbReference type="InterPro" id="IPR011907">
    <property type="entry name" value="RNase_III"/>
</dbReference>
<evidence type="ECO:0000259" key="19">
    <source>
        <dbReference type="PROSITE" id="PS50821"/>
    </source>
</evidence>
<keyword evidence="13" id="KW-0943">RNA-mediated gene silencing</keyword>
<keyword evidence="5" id="KW-0677">Repeat</keyword>
<evidence type="ECO:0000256" key="2">
    <source>
        <dbReference type="ARBA" id="ARBA00001946"/>
    </source>
</evidence>
<evidence type="ECO:0000256" key="10">
    <source>
        <dbReference type="ARBA" id="ARBA00022840"/>
    </source>
</evidence>
<evidence type="ECO:0000256" key="3">
    <source>
        <dbReference type="ARBA" id="ARBA00022722"/>
    </source>
</evidence>
<dbReference type="GO" id="GO:0004386">
    <property type="term" value="F:helicase activity"/>
    <property type="evidence" value="ECO:0007669"/>
    <property type="project" value="UniProtKB-KW"/>
</dbReference>
<dbReference type="GO" id="GO:0003723">
    <property type="term" value="F:RNA binding"/>
    <property type="evidence" value="ECO:0007669"/>
    <property type="project" value="UniProtKB-UniRule"/>
</dbReference>
<evidence type="ECO:0000256" key="14">
    <source>
        <dbReference type="ARBA" id="ARBA00023211"/>
    </source>
</evidence>
<keyword evidence="11" id="KW-0460">Magnesium</keyword>
<evidence type="ECO:0000259" key="17">
    <source>
        <dbReference type="PROSITE" id="PS50137"/>
    </source>
</evidence>
<dbReference type="GO" id="GO:0006364">
    <property type="term" value="P:rRNA processing"/>
    <property type="evidence" value="ECO:0007669"/>
    <property type="project" value="InterPro"/>
</dbReference>
<dbReference type="GO" id="GO:0046872">
    <property type="term" value="F:metal ion binding"/>
    <property type="evidence" value="ECO:0007669"/>
    <property type="project" value="UniProtKB-KW"/>
</dbReference>
<dbReference type="Pfam" id="PF00271">
    <property type="entry name" value="Helicase_C"/>
    <property type="match status" value="1"/>
</dbReference>
<dbReference type="GO" id="GO:0031054">
    <property type="term" value="P:pre-miRNA processing"/>
    <property type="evidence" value="ECO:0007669"/>
    <property type="project" value="InterPro"/>
</dbReference>
<evidence type="ECO:0000256" key="1">
    <source>
        <dbReference type="ARBA" id="ARBA00001936"/>
    </source>
</evidence>
<dbReference type="Proteomes" id="UP000078541">
    <property type="component" value="Unassembled WGS sequence"/>
</dbReference>
<keyword evidence="14" id="KW-0464">Manganese</keyword>
<dbReference type="InterPro" id="IPR001650">
    <property type="entry name" value="Helicase_C-like"/>
</dbReference>
<dbReference type="Gene3D" id="3.30.160.20">
    <property type="match status" value="1"/>
</dbReference>
<protein>
    <submittedName>
        <fullName evidence="23">Endoribonuclease Dicer</fullName>
    </submittedName>
</protein>
<dbReference type="PROSITE" id="PS50137">
    <property type="entry name" value="DS_RBD"/>
    <property type="match status" value="1"/>
</dbReference>
<feature type="domain" description="PAZ" evidence="19">
    <location>
        <begin position="840"/>
        <end position="966"/>
    </location>
</feature>
<dbReference type="Pfam" id="PF02170">
    <property type="entry name" value="PAZ"/>
    <property type="match status" value="1"/>
</dbReference>
<evidence type="ECO:0000256" key="7">
    <source>
        <dbReference type="ARBA" id="ARBA00022759"/>
    </source>
</evidence>
<dbReference type="GO" id="GO:0005634">
    <property type="term" value="C:nucleus"/>
    <property type="evidence" value="ECO:0007669"/>
    <property type="project" value="TreeGrafter"/>
</dbReference>
<organism evidence="23 24">
    <name type="scientific">Trachymyrmex septentrionalis</name>
    <dbReference type="NCBI Taxonomy" id="34720"/>
    <lineage>
        <taxon>Eukaryota</taxon>
        <taxon>Metazoa</taxon>
        <taxon>Ecdysozoa</taxon>
        <taxon>Arthropoda</taxon>
        <taxon>Hexapoda</taxon>
        <taxon>Insecta</taxon>
        <taxon>Pterygota</taxon>
        <taxon>Neoptera</taxon>
        <taxon>Endopterygota</taxon>
        <taxon>Hymenoptera</taxon>
        <taxon>Apocrita</taxon>
        <taxon>Aculeata</taxon>
        <taxon>Formicoidea</taxon>
        <taxon>Formicidae</taxon>
        <taxon>Myrmicinae</taxon>
        <taxon>Trachymyrmex</taxon>
    </lineage>
</organism>
<dbReference type="Pfam" id="PF20931">
    <property type="entry name" value="Dicer_platform"/>
    <property type="match status" value="1"/>
</dbReference>
<comment type="cofactor">
    <cofactor evidence="2">
        <name>Mg(2+)</name>
        <dbReference type="ChEBI" id="CHEBI:18420"/>
    </cofactor>
</comment>
<dbReference type="SUPFAM" id="SSF54768">
    <property type="entry name" value="dsRNA-binding domain-like"/>
    <property type="match status" value="1"/>
</dbReference>
<dbReference type="Pfam" id="PF00636">
    <property type="entry name" value="Ribonuclease_3"/>
    <property type="match status" value="2"/>
</dbReference>
<dbReference type="GO" id="GO:0005524">
    <property type="term" value="F:ATP binding"/>
    <property type="evidence" value="ECO:0007669"/>
    <property type="project" value="UniProtKB-KW"/>
</dbReference>
<dbReference type="EMBL" id="KQ981993">
    <property type="protein sequence ID" value="KYN30787.1"/>
    <property type="molecule type" value="Genomic_DNA"/>
</dbReference>
<proteinExistence type="inferred from homology"/>
<evidence type="ECO:0000256" key="8">
    <source>
        <dbReference type="ARBA" id="ARBA00022801"/>
    </source>
</evidence>
<evidence type="ECO:0000256" key="4">
    <source>
        <dbReference type="ARBA" id="ARBA00022723"/>
    </source>
</evidence>
<dbReference type="PROSITE" id="PS50142">
    <property type="entry name" value="RNASE_3_2"/>
    <property type="match status" value="2"/>
</dbReference>
<dbReference type="FunFam" id="1.10.1520.10:FF:000005">
    <property type="entry name" value="Putative endoribonuclease dicer"/>
    <property type="match status" value="1"/>
</dbReference>
<dbReference type="SMART" id="SM00490">
    <property type="entry name" value="HELICc"/>
    <property type="match status" value="1"/>
</dbReference>
<evidence type="ECO:0000256" key="9">
    <source>
        <dbReference type="ARBA" id="ARBA00022806"/>
    </source>
</evidence>
<keyword evidence="4" id="KW-0479">Metal-binding</keyword>
<dbReference type="InterPro" id="IPR027417">
    <property type="entry name" value="P-loop_NTPase"/>
</dbReference>
<dbReference type="SMART" id="SM00535">
    <property type="entry name" value="RIBOc"/>
    <property type="match status" value="2"/>
</dbReference>
<feature type="domain" description="Helicase C-terminal" evidence="21">
    <location>
        <begin position="369"/>
        <end position="541"/>
    </location>
</feature>
<dbReference type="InterPro" id="IPR000999">
    <property type="entry name" value="RNase_III_dom"/>
</dbReference>
<dbReference type="Pfam" id="PF03368">
    <property type="entry name" value="Dicer_dimer"/>
    <property type="match status" value="1"/>
</dbReference>
<sequence length="1623" mass="187164">MEPKIISENKTVIPFKPRAYQIDLYERAVQNNLILYLPTGAGKTYIAVMLMKHLSRDIRKPYQEGGKRTIFVVNTVALVEQQSTYIKRHTDLRCKGYSGDMKVDFWSEQQWITEIEEHEVLVMTSQIFLNLLIHAYIILDRINLIMFDECHRAVDNHPMRQIMQQFENCSKEQHPRVLAMSATLLNANIKADKIESTIKDLEITFHAKIATVESTDSIQGCCTNPNEEIVKYSKYLVPEVVNKINDIIKTTKEVVNNIKLNFDEIYKESSEEMRPKPKSSKLMAILNDIGRISSQTGIYCGNKSALLHLIQLESLRKYSDDQMTNALLDYLITQVMLIRKLFDNEMKGCIELDRLFSFSCNQIQKLFEILLKYYNNLGKEFCCIIFVKERFMTQVIYHVLKTLSAHDRRYNFLQPDYVIGFQNNPYKNTREVSCIAKWNKEVLQRLKNGSSNCIVATDVVDEGIDIATCTLIIRYDVPADFRAYVQSKGRARHNLSSYLILVENDDEDFLKKYYQYKDTEKKLKRILIGKNERPLPTQDDIVNGLYSDFDIEPYTVKRDNVVESRLTEFVAIDLINIYCAALLTSKFVNLVPIWKLDKDDFKNMYRISLKLPNLSPLKDVIYGDFMKSINGAKRSVAMKTCIQLHKLGALTDKLLPATNEELTKNLDFLFPNWINDNGYLCGTYKRKREHQLEASIHIIYYPLAFYGAYPQPLQLLYLHVFDCTSICPVMGYDNRRVVFYNLLNDKSGFGILSTKSLPKIPSFPIFMKDGKLNVNVKSDHATMVLSQNEIELLRRFNFLLFNEIIPVIKSFMIFDNDNLENSFVIVPLNDKQEINWEIIETYQDLERIIPNIPFHFRTSNYELALVTPSYRYNAVYIVTRVCDDLTPESCFPNEDFDTYTHYYKEKHGLIIENLQQSMLEVKPIPIKINYIKPRKLPEGTTKYKKTDDTVEDLQEHLVPELCYKINFPSVYWLKATTLPSILHRICQLLVAEDLRVTIAKETGLGTLILKESSSLKIEDDVEKSNEEDYTNGLELTDDSIEKTLSDETYSDPNLFDLDCNPFMRDQEPRDLYRNIDCIQMIDIQYYNQFMSETCEEDENIKKNANKNIGHYIGRSVISSTPSLSVLTSSDEPSFSQGPNSTEIVYALTTKLGSDMFNLERLETLGDSYLKFIVSLFLYHRFPTFNEGQLTALKGKMIGNRNLYYCGNKKGIPGRIKNDAFVPKSNFIPPAYSVYRPLQKILTDESVAPNVLYEFLIPTMERFTGYISEDTLDMMKEKVLKCDKEDDEVIRATGVEHYLGIQVLSDKTVADSVEALIGVYLKSNHIKGAAKLLKWFGILPDVSIDKLLDSISQDPVIGVGDLDYHMPWADTLESKIGYKFKNRAFLLQAFTHPSYTANGITECYQRLEFLGDAIIDFLITCYIYENGPNLSPGDLTDLRSALVNNITFACLSVRHGLHTALLTYAPKLHEIIDCFVRFQEERDYVVNDELLYVLIEEDECNLTEYVDVPKVLGDLFESLIGAIYLDSGKNLTKTWEIIYSFMHKEIDEFSRNIPKQPIRVIYENTDIRPKFLEATLIKGTSTVMVPLKITIAGKEKLFYGFGVNKKQAKCAAAKQALKRLQLEK</sequence>
<dbReference type="InterPro" id="IPR036389">
    <property type="entry name" value="RNase_III_sf"/>
</dbReference>
<dbReference type="SUPFAM" id="SSF52540">
    <property type="entry name" value="P-loop containing nucleoside triphosphate hydrolases"/>
    <property type="match status" value="1"/>
</dbReference>
<dbReference type="GO" id="GO:0003677">
    <property type="term" value="F:DNA binding"/>
    <property type="evidence" value="ECO:0007669"/>
    <property type="project" value="InterPro"/>
</dbReference>
<evidence type="ECO:0000256" key="5">
    <source>
        <dbReference type="ARBA" id="ARBA00022737"/>
    </source>
</evidence>